<dbReference type="OrthoDB" id="419768at2759"/>
<evidence type="ECO:0000256" key="2">
    <source>
        <dbReference type="ARBA" id="ARBA00023098"/>
    </source>
</evidence>
<dbReference type="PANTHER" id="PTHR10728:SF32">
    <property type="entry name" value="CYTOSOLIC PHOSPHOLIPASE A2 BETA"/>
    <property type="match status" value="1"/>
</dbReference>
<feature type="domain" description="PLA2c" evidence="4">
    <location>
        <begin position="18"/>
        <end position="540"/>
    </location>
</feature>
<dbReference type="GO" id="GO:0005544">
    <property type="term" value="F:calcium-dependent phospholipid binding"/>
    <property type="evidence" value="ECO:0007669"/>
    <property type="project" value="TreeGrafter"/>
</dbReference>
<dbReference type="GO" id="GO:0047498">
    <property type="term" value="F:calcium-dependent phospholipase A2 activity"/>
    <property type="evidence" value="ECO:0007669"/>
    <property type="project" value="TreeGrafter"/>
</dbReference>
<dbReference type="SMART" id="SM00022">
    <property type="entry name" value="PLAc"/>
    <property type="match status" value="1"/>
</dbReference>
<reference evidence="5" key="3">
    <citation type="submission" date="2025-09" db="UniProtKB">
        <authorList>
            <consortium name="Ensembl"/>
        </authorList>
    </citation>
    <scope>IDENTIFICATION</scope>
</reference>
<reference evidence="5" key="2">
    <citation type="submission" date="2025-08" db="UniProtKB">
        <authorList>
            <consortium name="Ensembl"/>
        </authorList>
    </citation>
    <scope>IDENTIFICATION</scope>
</reference>
<dbReference type="GO" id="GO:0005829">
    <property type="term" value="C:cytosol"/>
    <property type="evidence" value="ECO:0007669"/>
    <property type="project" value="TreeGrafter"/>
</dbReference>
<dbReference type="Ensembl" id="ENSSFOT00015029247.2">
    <property type="protein sequence ID" value="ENSSFOP00015028919.2"/>
    <property type="gene ID" value="ENSSFOG00015018571.2"/>
</dbReference>
<dbReference type="Gene3D" id="3.40.1090.10">
    <property type="entry name" value="Cytosolic phospholipase A2 catalytic domain"/>
    <property type="match status" value="1"/>
</dbReference>
<dbReference type="InterPro" id="IPR002642">
    <property type="entry name" value="LysoPLipase_cat_dom"/>
</dbReference>
<dbReference type="SUPFAM" id="SSF52151">
    <property type="entry name" value="FabD/lysophospholipase-like"/>
    <property type="match status" value="1"/>
</dbReference>
<sequence>MNRVISQEVLDLQLKSKDSQDKGLEVRLGFDIPEAEKNFLEKRKLLAGKAIKKALKLTYSPEQSKVPVLAIAGSGGGTRAMTALYGSLKGLQTLGLLDAVSYISGVSGSTWTISKLYGDPDWSQRDMQQHVSAMEAAMSRSFYWAFSSSQRQYYAEELKKRQEEGHVITFIDVWGLALEYLLYGEKREGTLSEQQRAVQEGQNPYPIYNAVNMKDGTTTEAEWCEFSPYEVSLPKYGASVPTEAFGSEFYLGRLIKKLPESRLSFLLGKRQHEEVSKTIFPLALSHLLFLGILDSPEPSILDTYFFTPLSSITNMLTSLLNGRPIINQTYNFLRGFNMHSDYSENKAFKAWEGTHPDAFPNKMTPNDSKLRLVDCGFVNNIGLAPLLRPQRGANVIFSFNYSWDVLKITQEYCTERGLPFPSIDFSKIDGQTPKEIYVFEDEKNPQAPIVLHFPLVNVTFKEFRVPGIKRKGAEELKAGDVDVSSSNSPYTTTTMTYSAEDFRRLVELTSYNVVNNKEVIYQALQRAIDRRRLGRNPVRS</sequence>
<dbReference type="PANTHER" id="PTHR10728">
    <property type="entry name" value="CYTOSOLIC PHOSPHOLIPASE A2"/>
    <property type="match status" value="1"/>
</dbReference>
<evidence type="ECO:0000256" key="3">
    <source>
        <dbReference type="PROSITE-ProRule" id="PRU00555"/>
    </source>
</evidence>
<evidence type="ECO:0000256" key="1">
    <source>
        <dbReference type="ARBA" id="ARBA00022801"/>
    </source>
</evidence>
<keyword evidence="1 3" id="KW-0378">Hydrolase</keyword>
<name>A0A8C9V676_SCLFO</name>
<reference evidence="5 6" key="1">
    <citation type="submission" date="2019-04" db="EMBL/GenBank/DDBJ databases">
        <authorList>
            <consortium name="Wellcome Sanger Institute Data Sharing"/>
        </authorList>
    </citation>
    <scope>NUCLEOTIDE SEQUENCE [LARGE SCALE GENOMIC DNA]</scope>
</reference>
<proteinExistence type="predicted"/>
<dbReference type="AlphaFoldDB" id="A0A8C9V676"/>
<keyword evidence="3" id="KW-0442">Lipid degradation</keyword>
<protein>
    <submittedName>
        <fullName evidence="5">Phospholipase A2, group IVF, tandem duplicate 2</fullName>
    </submittedName>
</protein>
<keyword evidence="6" id="KW-1185">Reference proteome</keyword>
<keyword evidence="2 3" id="KW-0443">Lipid metabolism</keyword>
<dbReference type="PROSITE" id="PS51210">
    <property type="entry name" value="PLA2C"/>
    <property type="match status" value="1"/>
</dbReference>
<accession>A0A8C9V676</accession>
<organism evidence="5 6">
    <name type="scientific">Scleropages formosus</name>
    <name type="common">Asian bonytongue</name>
    <name type="synonym">Osteoglossum formosum</name>
    <dbReference type="NCBI Taxonomy" id="113540"/>
    <lineage>
        <taxon>Eukaryota</taxon>
        <taxon>Metazoa</taxon>
        <taxon>Chordata</taxon>
        <taxon>Craniata</taxon>
        <taxon>Vertebrata</taxon>
        <taxon>Euteleostomi</taxon>
        <taxon>Actinopterygii</taxon>
        <taxon>Neopterygii</taxon>
        <taxon>Teleostei</taxon>
        <taxon>Osteoglossocephala</taxon>
        <taxon>Osteoglossomorpha</taxon>
        <taxon>Osteoglossiformes</taxon>
        <taxon>Osteoglossidae</taxon>
        <taxon>Scleropages</taxon>
    </lineage>
</organism>
<dbReference type="Pfam" id="PF01735">
    <property type="entry name" value="PLA2_B"/>
    <property type="match status" value="1"/>
</dbReference>
<evidence type="ECO:0000259" key="4">
    <source>
        <dbReference type="PROSITE" id="PS51210"/>
    </source>
</evidence>
<evidence type="ECO:0000313" key="5">
    <source>
        <dbReference type="Ensembl" id="ENSSFOP00015028919.2"/>
    </source>
</evidence>
<dbReference type="GO" id="GO:0005509">
    <property type="term" value="F:calcium ion binding"/>
    <property type="evidence" value="ECO:0007669"/>
    <property type="project" value="TreeGrafter"/>
</dbReference>
<evidence type="ECO:0000313" key="6">
    <source>
        <dbReference type="Proteomes" id="UP000694397"/>
    </source>
</evidence>
<dbReference type="Proteomes" id="UP000694397">
    <property type="component" value="Chromosome 8"/>
</dbReference>
<dbReference type="InterPro" id="IPR016035">
    <property type="entry name" value="Acyl_Trfase/lysoPLipase"/>
</dbReference>
<dbReference type="GeneTree" id="ENSGT01030000234606"/>
<dbReference type="GO" id="GO:0046475">
    <property type="term" value="P:glycerophospholipid catabolic process"/>
    <property type="evidence" value="ECO:0007669"/>
    <property type="project" value="TreeGrafter"/>
</dbReference>